<dbReference type="UniPathway" id="UPA00077">
    <property type="reaction ID" value="UER00155"/>
</dbReference>
<name>A0A257LUM2_UNCW3</name>
<evidence type="ECO:0000256" key="7">
    <source>
        <dbReference type="ARBA" id="ARBA00022909"/>
    </source>
</evidence>
<evidence type="ECO:0000313" key="9">
    <source>
        <dbReference type="EMBL" id="OYV03378.1"/>
    </source>
</evidence>
<dbReference type="EMBL" id="NMUJ01000007">
    <property type="protein sequence ID" value="OYV03378.1"/>
    <property type="molecule type" value="Genomic_DNA"/>
</dbReference>
<gene>
    <name evidence="9" type="primary">folK</name>
    <name evidence="9" type="ORF">CGW93_00985</name>
</gene>
<keyword evidence="7" id="KW-0289">Folate biosynthesis</keyword>
<sequence length="165" mass="18971">MNEVYLGLGSNKGERLIYLKRAIGELHKVGKLITISPVYETEAWGQMVQPRFLNAVIRMVTELAPLLLLREIKAIEQRVGRQPSPRWGPREIDIDILFYDELILDTPELKIPHPYLHVRPFVLIPLADIAPNLVHPVLKKTVYELVKELSDEDRDTVRRYAATIA</sequence>
<dbReference type="EC" id="2.7.6.3" evidence="2"/>
<proteinExistence type="predicted"/>
<dbReference type="NCBIfam" id="TIGR01498">
    <property type="entry name" value="folK"/>
    <property type="match status" value="1"/>
</dbReference>
<dbReference type="GO" id="GO:0046656">
    <property type="term" value="P:folic acid biosynthetic process"/>
    <property type="evidence" value="ECO:0007669"/>
    <property type="project" value="UniProtKB-KW"/>
</dbReference>
<dbReference type="PANTHER" id="PTHR43071:SF1">
    <property type="entry name" value="2-AMINO-4-HYDROXY-6-HYDROXYMETHYLDIHYDROPTERIDINE PYROPHOSPHOKINASE"/>
    <property type="match status" value="1"/>
</dbReference>
<keyword evidence="3" id="KW-0808">Transferase</keyword>
<comment type="caution">
    <text evidence="9">The sequence shown here is derived from an EMBL/GenBank/DDBJ whole genome shotgun (WGS) entry which is preliminary data.</text>
</comment>
<dbReference type="CDD" id="cd00483">
    <property type="entry name" value="HPPK"/>
    <property type="match status" value="1"/>
</dbReference>
<keyword evidence="6" id="KW-0067">ATP-binding</keyword>
<evidence type="ECO:0000256" key="1">
    <source>
        <dbReference type="ARBA" id="ARBA00005051"/>
    </source>
</evidence>
<protein>
    <recommendedName>
        <fullName evidence="2">2-amino-4-hydroxy-6-hydroxymethyldihydropteridine diphosphokinase</fullName>
        <ecNumber evidence="2">2.7.6.3</ecNumber>
    </recommendedName>
</protein>
<dbReference type="SUPFAM" id="SSF55083">
    <property type="entry name" value="6-hydroxymethyl-7,8-dihydropterin pyrophosphokinase, HPPK"/>
    <property type="match status" value="1"/>
</dbReference>
<dbReference type="AlphaFoldDB" id="A0A257LUM2"/>
<keyword evidence="4" id="KW-0547">Nucleotide-binding</keyword>
<organism evidence="9 10">
    <name type="scientific">candidate division WOR-3 bacterium 4484_18</name>
    <dbReference type="NCBI Taxonomy" id="2020626"/>
    <lineage>
        <taxon>Bacteria</taxon>
        <taxon>Bacteria division WOR-3</taxon>
    </lineage>
</organism>
<dbReference type="GO" id="GO:0016301">
    <property type="term" value="F:kinase activity"/>
    <property type="evidence" value="ECO:0007669"/>
    <property type="project" value="UniProtKB-KW"/>
</dbReference>
<comment type="pathway">
    <text evidence="1">Cofactor biosynthesis; tetrahydrofolate biosynthesis; 2-amino-4-hydroxy-6-hydroxymethyl-7,8-dihydropteridine diphosphate from 7,8-dihydroneopterin triphosphate: step 4/4.</text>
</comment>
<evidence type="ECO:0000256" key="3">
    <source>
        <dbReference type="ARBA" id="ARBA00022679"/>
    </source>
</evidence>
<evidence type="ECO:0000256" key="5">
    <source>
        <dbReference type="ARBA" id="ARBA00022777"/>
    </source>
</evidence>
<dbReference type="PROSITE" id="PS00794">
    <property type="entry name" value="HPPK"/>
    <property type="match status" value="1"/>
</dbReference>
<evidence type="ECO:0000256" key="4">
    <source>
        <dbReference type="ARBA" id="ARBA00022741"/>
    </source>
</evidence>
<dbReference type="GO" id="GO:0003848">
    <property type="term" value="F:2-amino-4-hydroxy-6-hydroxymethyldihydropteridine diphosphokinase activity"/>
    <property type="evidence" value="ECO:0007669"/>
    <property type="project" value="UniProtKB-EC"/>
</dbReference>
<dbReference type="InterPro" id="IPR035907">
    <property type="entry name" value="Hppk_sf"/>
</dbReference>
<dbReference type="Pfam" id="PF01288">
    <property type="entry name" value="HPPK"/>
    <property type="match status" value="1"/>
</dbReference>
<evidence type="ECO:0000313" key="10">
    <source>
        <dbReference type="Proteomes" id="UP000216312"/>
    </source>
</evidence>
<keyword evidence="5 9" id="KW-0418">Kinase</keyword>
<evidence type="ECO:0000256" key="6">
    <source>
        <dbReference type="ARBA" id="ARBA00022840"/>
    </source>
</evidence>
<accession>A0A257LUM2</accession>
<dbReference type="Gene3D" id="3.30.70.560">
    <property type="entry name" value="7,8-Dihydro-6-hydroxymethylpterin-pyrophosphokinase HPPK"/>
    <property type="match status" value="1"/>
</dbReference>
<dbReference type="Proteomes" id="UP000216312">
    <property type="component" value="Unassembled WGS sequence"/>
</dbReference>
<evidence type="ECO:0000259" key="8">
    <source>
        <dbReference type="PROSITE" id="PS00794"/>
    </source>
</evidence>
<reference evidence="10" key="1">
    <citation type="submission" date="2017-07" db="EMBL/GenBank/DDBJ databases">
        <title>Novel pathways for hydrocarbon cycling and metabolic interdependencies in hydrothermal sediment communities.</title>
        <authorList>
            <person name="Dombrowski N."/>
            <person name="Seitz K."/>
            <person name="Teske A."/>
            <person name="Baker B."/>
        </authorList>
    </citation>
    <scope>NUCLEOTIDE SEQUENCE [LARGE SCALE GENOMIC DNA]</scope>
</reference>
<feature type="domain" description="7,8-dihydro-6-hydroxymethylpterin-pyrophosphokinase" evidence="8">
    <location>
        <begin position="86"/>
        <end position="97"/>
    </location>
</feature>
<dbReference type="GO" id="GO:0005524">
    <property type="term" value="F:ATP binding"/>
    <property type="evidence" value="ECO:0007669"/>
    <property type="project" value="UniProtKB-KW"/>
</dbReference>
<dbReference type="InterPro" id="IPR000550">
    <property type="entry name" value="Hppk"/>
</dbReference>
<dbReference type="PANTHER" id="PTHR43071">
    <property type="entry name" value="2-AMINO-4-HYDROXY-6-HYDROXYMETHYLDIHYDROPTERIDINE PYROPHOSPHOKINASE"/>
    <property type="match status" value="1"/>
</dbReference>
<evidence type="ECO:0000256" key="2">
    <source>
        <dbReference type="ARBA" id="ARBA00013253"/>
    </source>
</evidence>
<dbReference type="GO" id="GO:0046654">
    <property type="term" value="P:tetrahydrofolate biosynthetic process"/>
    <property type="evidence" value="ECO:0007669"/>
    <property type="project" value="UniProtKB-UniPathway"/>
</dbReference>